<proteinExistence type="predicted"/>
<sequence length="132" mass="14529">MLSDYLVEIAVLIQRMVFWFIRFRAFALTALLAFGLVSTAFGHHFASADEQALASFYQSIGAKDSLCGDDLLSGKAKCNACRLVSAFILAEPIPSPIATTLRYERQVYLPRLERAALMGGYALPQTRAPPRA</sequence>
<organism evidence="1 2">
    <name type="scientific">Donghicola eburneus</name>
    <dbReference type="NCBI Taxonomy" id="393278"/>
    <lineage>
        <taxon>Bacteria</taxon>
        <taxon>Pseudomonadati</taxon>
        <taxon>Pseudomonadota</taxon>
        <taxon>Alphaproteobacteria</taxon>
        <taxon>Rhodobacterales</taxon>
        <taxon>Roseobacteraceae</taxon>
        <taxon>Donghicola</taxon>
    </lineage>
</organism>
<name>A0A1M4MWJ5_9RHOB</name>
<dbReference type="AlphaFoldDB" id="A0A1M4MWJ5"/>
<evidence type="ECO:0000313" key="2">
    <source>
        <dbReference type="Proteomes" id="UP000184085"/>
    </source>
</evidence>
<dbReference type="EMBL" id="FMJB01000015">
    <property type="protein sequence ID" value="SCM66118.1"/>
    <property type="molecule type" value="Genomic_DNA"/>
</dbReference>
<keyword evidence="2" id="KW-1185">Reference proteome</keyword>
<evidence type="ECO:0000313" key="1">
    <source>
        <dbReference type="EMBL" id="SCM66118.1"/>
    </source>
</evidence>
<reference evidence="2" key="1">
    <citation type="submission" date="2016-09" db="EMBL/GenBank/DDBJ databases">
        <authorList>
            <person name="Wibberg D."/>
        </authorList>
    </citation>
    <scope>NUCLEOTIDE SEQUENCE [LARGE SCALE GENOMIC DNA]</scope>
</reference>
<dbReference type="Proteomes" id="UP000184085">
    <property type="component" value="Unassembled WGS sequence"/>
</dbReference>
<gene>
    <name evidence="1" type="ORF">KARMA_0291</name>
</gene>
<accession>A0A1M4MWJ5</accession>
<protein>
    <submittedName>
        <fullName evidence="1">Putative membrane protein</fullName>
    </submittedName>
</protein>